<evidence type="ECO:0000256" key="2">
    <source>
        <dbReference type="ARBA" id="ARBA00004613"/>
    </source>
</evidence>
<name>A0A667ZTI0_9TELE</name>
<keyword evidence="11 13" id="KW-0406">Ion transport</keyword>
<dbReference type="PIRSF" id="PIRSF002549">
    <property type="entry name" value="Transferrin"/>
    <property type="match status" value="1"/>
</dbReference>
<dbReference type="GO" id="GO:0005769">
    <property type="term" value="C:early endosome"/>
    <property type="evidence" value="ECO:0007669"/>
    <property type="project" value="TreeGrafter"/>
</dbReference>
<feature type="binding site" evidence="14">
    <location>
        <position position="130"/>
    </location>
    <ligand>
        <name>hydrogencarbonate</name>
        <dbReference type="ChEBI" id="CHEBI:17544"/>
        <label>1</label>
    </ligand>
</feature>
<evidence type="ECO:0000256" key="16">
    <source>
        <dbReference type="PIRSR" id="PIRSR002549-4"/>
    </source>
</evidence>
<feature type="binding site" evidence="15">
    <location>
        <position position="397"/>
    </location>
    <ligand>
        <name>Fe(3+)</name>
        <dbReference type="ChEBI" id="CHEBI:29034"/>
        <label>1</label>
    </ligand>
</feature>
<comment type="subcellular location">
    <subcellularLocation>
        <location evidence="2 13">Secreted</location>
    </subcellularLocation>
</comment>
<feature type="binding site" evidence="14">
    <location>
        <position position="462"/>
    </location>
    <ligand>
        <name>hydrogencarbonate</name>
        <dbReference type="ChEBI" id="CHEBI:17544"/>
        <label>1</label>
    </ligand>
</feature>
<keyword evidence="7 13" id="KW-0964">Secreted</keyword>
<feature type="disulfide bond" evidence="16">
    <location>
        <begin position="184"/>
        <end position="191"/>
    </location>
</feature>
<gene>
    <name evidence="18" type="primary">LOC115376107</name>
</gene>
<dbReference type="PANTHER" id="PTHR11485">
    <property type="entry name" value="TRANSFERRIN"/>
    <property type="match status" value="1"/>
</dbReference>
<evidence type="ECO:0000256" key="13">
    <source>
        <dbReference type="PIRNR" id="PIRNR002549"/>
    </source>
</evidence>
<comment type="similarity">
    <text evidence="13">Belongs to the transferrin family.</text>
</comment>
<feature type="binding site" evidence="14">
    <location>
        <position position="460"/>
    </location>
    <ligand>
        <name>hydrogencarbonate</name>
        <dbReference type="ChEBI" id="CHEBI:17544"/>
        <label>1</label>
    </ligand>
</feature>
<feature type="domain" description="Transferrin-like" evidence="17">
    <location>
        <begin position="343"/>
        <end position="672"/>
    </location>
</feature>
<feature type="binding site" evidence="14">
    <location>
        <position position="456"/>
    </location>
    <ligand>
        <name>hydrogencarbonate</name>
        <dbReference type="ChEBI" id="CHEBI:17544"/>
        <label>1</label>
    </ligand>
</feature>
<evidence type="ECO:0000256" key="12">
    <source>
        <dbReference type="ARBA" id="ARBA00023157"/>
    </source>
</evidence>
<feature type="disulfide bond" evidence="16">
    <location>
        <begin position="346"/>
        <end position="382"/>
    </location>
</feature>
<keyword evidence="19" id="KW-1185">Reference proteome</keyword>
<evidence type="ECO:0000313" key="19">
    <source>
        <dbReference type="Proteomes" id="UP000472263"/>
    </source>
</evidence>
<feature type="binding site" evidence="15">
    <location>
        <position position="258"/>
    </location>
    <ligand>
        <name>Fe(3+)</name>
        <dbReference type="ChEBI" id="CHEBI:29034"/>
        <label>1</label>
    </ligand>
</feature>
<dbReference type="Gene3D" id="3.40.190.10">
    <property type="entry name" value="Periplasmic binding protein-like II"/>
    <property type="match status" value="4"/>
</dbReference>
<dbReference type="InterPro" id="IPR001156">
    <property type="entry name" value="Transferrin-like_dom"/>
</dbReference>
<feature type="disulfide bond" evidence="16">
    <location>
        <begin position="478"/>
        <end position="673"/>
    </location>
</feature>
<dbReference type="GO" id="GO:0019731">
    <property type="term" value="P:antibacterial humoral response"/>
    <property type="evidence" value="ECO:0007669"/>
    <property type="project" value="TreeGrafter"/>
</dbReference>
<dbReference type="PANTHER" id="PTHR11485:SF31">
    <property type="entry name" value="SEROTRANSFERRIN"/>
    <property type="match status" value="1"/>
</dbReference>
<organism evidence="18 19">
    <name type="scientific">Myripristis murdjan</name>
    <name type="common">pinecone soldierfish</name>
    <dbReference type="NCBI Taxonomy" id="586833"/>
    <lineage>
        <taxon>Eukaryota</taxon>
        <taxon>Metazoa</taxon>
        <taxon>Chordata</taxon>
        <taxon>Craniata</taxon>
        <taxon>Vertebrata</taxon>
        <taxon>Euteleostomi</taxon>
        <taxon>Actinopterygii</taxon>
        <taxon>Neopterygii</taxon>
        <taxon>Teleostei</taxon>
        <taxon>Neoteleostei</taxon>
        <taxon>Acanthomorphata</taxon>
        <taxon>Holocentriformes</taxon>
        <taxon>Holocentridae</taxon>
        <taxon>Myripristis</taxon>
    </lineage>
</organism>
<dbReference type="GeneTree" id="ENSGT00940000156055"/>
<keyword evidence="12 16" id="KW-1015">Disulfide bond</keyword>
<dbReference type="GO" id="GO:0005886">
    <property type="term" value="C:plasma membrane"/>
    <property type="evidence" value="ECO:0007669"/>
    <property type="project" value="TreeGrafter"/>
</dbReference>
<dbReference type="PROSITE" id="PS00207">
    <property type="entry name" value="TRANSFERRIN_LIKE_3"/>
    <property type="match status" value="1"/>
</dbReference>
<feature type="domain" description="Transferrin-like" evidence="17">
    <location>
        <begin position="26"/>
        <end position="331"/>
    </location>
</feature>
<dbReference type="InterPro" id="IPR016357">
    <property type="entry name" value="Transferrin"/>
</dbReference>
<feature type="binding site" evidence="15">
    <location>
        <position position="431"/>
    </location>
    <ligand>
        <name>Fe(3+)</name>
        <dbReference type="ChEBI" id="CHEBI:29034"/>
        <label>1</label>
    </ligand>
</feature>
<comment type="function">
    <text evidence="13">Transferrins are iron binding transport proteins which bind Fe(3+) ion in association with the binding of an anion, usually bicarbonate.</text>
</comment>
<feature type="disulfide bond" evidence="16">
    <location>
        <begin position="128"/>
        <end position="208"/>
    </location>
</feature>
<evidence type="ECO:0000256" key="4">
    <source>
        <dbReference type="ARBA" id="ARBA00016768"/>
    </source>
</evidence>
<dbReference type="PROSITE" id="PS51408">
    <property type="entry name" value="TRANSFERRIN_LIKE_4"/>
    <property type="match status" value="2"/>
</dbReference>
<dbReference type="GO" id="GO:0055037">
    <property type="term" value="C:recycling endosome"/>
    <property type="evidence" value="ECO:0007669"/>
    <property type="project" value="TreeGrafter"/>
</dbReference>
<feature type="disulfide bond" evidence="16">
    <location>
        <begin position="572"/>
        <end position="586"/>
    </location>
</feature>
<dbReference type="GO" id="GO:0046872">
    <property type="term" value="F:metal ion binding"/>
    <property type="evidence" value="ECO:0007669"/>
    <property type="project" value="UniProtKB-KW"/>
</dbReference>
<feature type="binding site" evidence="15">
    <location>
        <position position="594"/>
    </location>
    <ligand>
        <name>Fe(3+)</name>
        <dbReference type="ChEBI" id="CHEBI:29034"/>
        <label>1</label>
    </ligand>
</feature>
<evidence type="ECO:0000256" key="7">
    <source>
        <dbReference type="ARBA" id="ARBA00022525"/>
    </source>
</evidence>
<dbReference type="AlphaFoldDB" id="A0A667ZTI0"/>
<dbReference type="GO" id="GO:0006826">
    <property type="term" value="P:iron ion transport"/>
    <property type="evidence" value="ECO:0007669"/>
    <property type="project" value="UniProtKB-KW"/>
</dbReference>
<evidence type="ECO:0000256" key="9">
    <source>
        <dbReference type="ARBA" id="ARBA00022737"/>
    </source>
</evidence>
<feature type="disulfide bond" evidence="16">
    <location>
        <begin position="29"/>
        <end position="60"/>
    </location>
</feature>
<feature type="binding site" evidence="14">
    <location>
        <position position="463"/>
    </location>
    <ligand>
        <name>hydrogencarbonate</name>
        <dbReference type="ChEBI" id="CHEBI:17544"/>
        <label>1</label>
    </ligand>
</feature>
<feature type="disulfide bond" evidence="16">
    <location>
        <begin position="173"/>
        <end position="187"/>
    </location>
</feature>
<dbReference type="GO" id="GO:0005615">
    <property type="term" value="C:extracellular space"/>
    <property type="evidence" value="ECO:0007669"/>
    <property type="project" value="InterPro"/>
</dbReference>
<dbReference type="Ensembl" id="ENSMMDT00005045075.1">
    <property type="protein sequence ID" value="ENSMMDP00005044192.1"/>
    <property type="gene ID" value="ENSMMDG00005016064.1"/>
</dbReference>
<reference evidence="18" key="1">
    <citation type="submission" date="2019-06" db="EMBL/GenBank/DDBJ databases">
        <authorList>
            <consortium name="Wellcome Sanger Institute Data Sharing"/>
        </authorList>
    </citation>
    <scope>NUCLEOTIDE SEQUENCE [LARGE SCALE GENOMIC DNA]</scope>
</reference>
<dbReference type="FunFam" id="3.40.190.10:FF:000095">
    <property type="entry name" value="Lactotransferrin"/>
    <property type="match status" value="2"/>
</dbReference>
<keyword evidence="9" id="KW-0677">Repeat</keyword>
<evidence type="ECO:0000256" key="8">
    <source>
        <dbReference type="ARBA" id="ARBA00022723"/>
    </source>
</evidence>
<evidence type="ECO:0000256" key="5">
    <source>
        <dbReference type="ARBA" id="ARBA00022448"/>
    </source>
</evidence>
<evidence type="ECO:0000256" key="14">
    <source>
        <dbReference type="PIRSR" id="PIRSR002549-2"/>
    </source>
</evidence>
<evidence type="ECO:0000313" key="18">
    <source>
        <dbReference type="Ensembl" id="ENSMMDP00005044192.1"/>
    </source>
</evidence>
<evidence type="ECO:0000256" key="3">
    <source>
        <dbReference type="ARBA" id="ARBA00011245"/>
    </source>
</evidence>
<dbReference type="PROSITE" id="PS00205">
    <property type="entry name" value="TRANSFERRIN_LIKE_1"/>
    <property type="match status" value="2"/>
</dbReference>
<evidence type="ECO:0000256" key="6">
    <source>
        <dbReference type="ARBA" id="ARBA00022496"/>
    </source>
</evidence>
<reference evidence="18" key="3">
    <citation type="submission" date="2025-09" db="UniProtKB">
        <authorList>
            <consortium name="Ensembl"/>
        </authorList>
    </citation>
    <scope>IDENTIFICATION</scope>
</reference>
<feature type="disulfide bond" evidence="16">
    <location>
        <begin position="499"/>
        <end position="515"/>
    </location>
</feature>
<keyword evidence="5 13" id="KW-0813">Transport</keyword>
<accession>A0A667ZTI0</accession>
<feature type="disulfide bond" evidence="16">
    <location>
        <begin position="39"/>
        <end position="51"/>
    </location>
</feature>
<feature type="disulfide bond" evidence="16">
    <location>
        <begin position="356"/>
        <end position="373"/>
    </location>
</feature>
<feature type="binding site" evidence="15">
    <location>
        <position position="75"/>
    </location>
    <ligand>
        <name>Fe(3+)</name>
        <dbReference type="ChEBI" id="CHEBI:29034"/>
        <label>1</label>
    </ligand>
</feature>
<comment type="function">
    <text evidence="1">Transferrins are iron binding transport proteins which can bind two Fe(3+) ions in association with the binding of an anion, usually bicarbonate.</text>
</comment>
<evidence type="ECO:0000256" key="10">
    <source>
        <dbReference type="ARBA" id="ARBA00023004"/>
    </source>
</evidence>
<proteinExistence type="inferred from homology"/>
<dbReference type="PRINTS" id="PR00422">
    <property type="entry name" value="TRANSFERRIN"/>
</dbReference>
<feature type="disulfide bond" evidence="16">
    <location>
        <begin position="407"/>
        <end position="684"/>
    </location>
</feature>
<dbReference type="SUPFAM" id="SSF53850">
    <property type="entry name" value="Periplasmic binding protein-like II"/>
    <property type="match status" value="2"/>
</dbReference>
<dbReference type="InterPro" id="IPR018195">
    <property type="entry name" value="Transferrin_Fe_BS"/>
</dbReference>
<evidence type="ECO:0000256" key="15">
    <source>
        <dbReference type="PIRSR" id="PIRSR002549-3"/>
    </source>
</evidence>
<reference evidence="18" key="2">
    <citation type="submission" date="2025-08" db="UniProtKB">
        <authorList>
            <consortium name="Ensembl"/>
        </authorList>
    </citation>
    <scope>IDENTIFICATION</scope>
</reference>
<feature type="binding site" evidence="14">
    <location>
        <position position="137"/>
    </location>
    <ligand>
        <name>hydrogencarbonate</name>
        <dbReference type="ChEBI" id="CHEBI:17544"/>
        <label>1</label>
    </ligand>
</feature>
<feature type="disulfide bond" evidence="16">
    <location>
        <begin position="488"/>
        <end position="502"/>
    </location>
</feature>
<dbReference type="SMART" id="SM00094">
    <property type="entry name" value="TR_FER"/>
    <property type="match status" value="2"/>
</dbReference>
<dbReference type="Pfam" id="PF00405">
    <property type="entry name" value="Transferrin"/>
    <property type="match status" value="2"/>
</dbReference>
<feature type="disulfide bond" evidence="16">
    <location>
        <begin position="454"/>
        <end position="532"/>
    </location>
</feature>
<comment type="subunit">
    <text evidence="3 13">Monomer.</text>
</comment>
<evidence type="ECO:0000256" key="1">
    <source>
        <dbReference type="ARBA" id="ARBA00002831"/>
    </source>
</evidence>
<feature type="disulfide bond" evidence="16">
    <location>
        <begin position="236"/>
        <end position="250"/>
    </location>
</feature>
<evidence type="ECO:0000259" key="17">
    <source>
        <dbReference type="PROSITE" id="PS51408"/>
    </source>
</evidence>
<dbReference type="Proteomes" id="UP000472263">
    <property type="component" value="Chromosome 18"/>
</dbReference>
<sequence>FIFSTTPNKKSCSGLCIVAPPSRFVHKWCVTSDQELRKCTDLAAAAPVFSCVKRSNSLDCMQAIRAGEADAVTLDGGDVYIAGLNNYGLQPIIAEDYGPSSDTCVYAVAVVKKDSGFNINELQGKKSCHTGLGHSVGWNIPIGTLLAMGLIQWTGIEDKPLEEAVSEFFSASCAPGATRGSKLCELCSGDCSKSHGEPYYGNAGAYQCLAGCNGDVAFVSHLTVPESEKANYELLCKDGTRKPIDEYQNCHLARVPAHAVVSRRDKDLADLIYASISTVSNFNLFSSEAYTPAKNLMFSDSTVNLTRLPSSIDSLLYLGAEYLSVIRSMRRRKGTHAHTPDEISFCAVGHAETVKCDVWSLNSFEEDVQKIGCQVATTVEDCMKKILYKEADAVVMDAGHLYTAGKCGLIPAMVEQYNEDLCSTSGSASSYYAVAVVKKSSGVAWDTLRGKRSCHTGIGRTAGWNIPMGQIYKDTNDCDFTNFFVHGCAPGADPGSPFCSQCVGSGKGVHDEAKCKANADEKYYGFSGAFRCLVEDAGDVAFVKHTTVSEIIDGASPEWARHWKSTDFELICPGKPHAPVTDYVSCHLAVVPAHAVVTRPESRDKVVRILKEQQAKFGNQGSDPTFRMFQSDEGKNLLFKDSTKCLQEVPAGTTYKQFLGSEYVAAMDFLRNCNETVPDLERSCSFHSCLQKD</sequence>
<keyword evidence="8 13" id="KW-0479">Metal-binding</keyword>
<evidence type="ECO:0000256" key="11">
    <source>
        <dbReference type="ARBA" id="ARBA00023065"/>
    </source>
</evidence>
<keyword evidence="6 13" id="KW-0410">Iron transport</keyword>
<dbReference type="InParanoid" id="A0A667ZTI0"/>
<keyword evidence="10 13" id="KW-0408">Iron</keyword>
<protein>
    <recommendedName>
        <fullName evidence="4 13">Serotransferrin</fullName>
    </recommendedName>
</protein>